<name>A0A147K8H6_9BACI</name>
<dbReference type="AlphaFoldDB" id="A0A147K8H6"/>
<organism evidence="1 2">
    <name type="scientific">Bacillus coahuilensis p1.1.43</name>
    <dbReference type="NCBI Taxonomy" id="1150625"/>
    <lineage>
        <taxon>Bacteria</taxon>
        <taxon>Bacillati</taxon>
        <taxon>Bacillota</taxon>
        <taxon>Bacilli</taxon>
        <taxon>Bacillales</taxon>
        <taxon>Bacillaceae</taxon>
        <taxon>Bacillus</taxon>
    </lineage>
</organism>
<dbReference type="InterPro" id="IPR015064">
    <property type="entry name" value="Sda"/>
</dbReference>
<dbReference type="Pfam" id="PF08970">
    <property type="entry name" value="Sda"/>
    <property type="match status" value="1"/>
</dbReference>
<protein>
    <submittedName>
        <fullName evidence="1">Acyl-CoA synthetase</fullName>
    </submittedName>
</protein>
<dbReference type="Proteomes" id="UP000074108">
    <property type="component" value="Unassembled WGS sequence"/>
</dbReference>
<dbReference type="PATRIC" id="fig|1150625.3.peg.1635"/>
<sequence length="44" mass="5139">MRIMSNEQLVAAYRDAEKNGHEKAWVSMLRKEMKSRGLGAFNKR</sequence>
<keyword evidence="2" id="KW-1185">Reference proteome</keyword>
<dbReference type="EMBL" id="LDYG01000028">
    <property type="protein sequence ID" value="KUP06425.1"/>
    <property type="molecule type" value="Genomic_DNA"/>
</dbReference>
<evidence type="ECO:0000313" key="2">
    <source>
        <dbReference type="Proteomes" id="UP000074108"/>
    </source>
</evidence>
<proteinExistence type="predicted"/>
<comment type="caution">
    <text evidence="1">The sequence shown here is derived from an EMBL/GenBank/DDBJ whole genome shotgun (WGS) entry which is preliminary data.</text>
</comment>
<dbReference type="OrthoDB" id="2972720at2"/>
<reference evidence="1 2" key="1">
    <citation type="journal article" date="2016" name="Front. Microbiol.">
        <title>Microevolution Analysis of Bacillus coahuilensis Unveils Differences in Phosphorus Acquisition Strategies and Their Regulation.</title>
        <authorList>
            <person name="Gomez-Lunar Z."/>
            <person name="Hernandez-Gonzalez I."/>
            <person name="Rodriguez-Torres M.D."/>
            <person name="Souza V."/>
            <person name="Olmedo-Alvarez G."/>
        </authorList>
    </citation>
    <scope>NUCLEOTIDE SEQUENCE [LARGE SCALE GENOMIC DNA]</scope>
    <source>
        <strain evidence="2">p1.1.43</strain>
    </source>
</reference>
<evidence type="ECO:0000313" key="1">
    <source>
        <dbReference type="EMBL" id="KUP06425.1"/>
    </source>
</evidence>
<accession>A0A147K8H6</accession>
<gene>
    <name evidence="1" type="ORF">Q75_07745</name>
</gene>